<comment type="caution">
    <text evidence="2">The sequence shown here is derived from an EMBL/GenBank/DDBJ whole genome shotgun (WGS) entry which is preliminary data.</text>
</comment>
<dbReference type="AlphaFoldDB" id="A0A7K4DPJ2"/>
<sequence>MSSDISQRKLGNPFFNEKNYKSYPLDERNFHEIKPLKKQQKLAFIDGGNQELLPAPEYSVQLNRVYFNIFKSNERISPRSDISQRIEFLSFTSSKLDGKNIQFETKIATEENFRKYLPNEEDLKASTYDEEIETGTQAGMERMASMARRFSEWTIAEHIIDSELDSGDIIIKDGSLQTGHTNEYKYVDKVFKKALEKDVIFAGLSKTCRLTTDTQISLVDSIQRLSEESNISFDKWCYYPVAMSKEENSNHRALIMIVKLNKHAYTSFRFEILKEQADKMNKDDILEVLSLVANNSRDIRLPGYPYGLIDADMWARVKNDELEGYKTKLYSELSRKGVWSKVNPLMKIVDTHEKLDNK</sequence>
<dbReference type="InterPro" id="IPR018977">
    <property type="entry name" value="NurA_domain"/>
</dbReference>
<dbReference type="RefSeq" id="WP_169032806.1">
    <property type="nucleotide sequence ID" value="NZ_JABBYL010000027.1"/>
</dbReference>
<organism evidence="2 3">
    <name type="scientific">Methanobacterium subterraneum</name>
    <dbReference type="NCBI Taxonomy" id="59277"/>
    <lineage>
        <taxon>Archaea</taxon>
        <taxon>Methanobacteriati</taxon>
        <taxon>Methanobacteriota</taxon>
        <taxon>Methanomada group</taxon>
        <taxon>Methanobacteria</taxon>
        <taxon>Methanobacteriales</taxon>
        <taxon>Methanobacteriaceae</taxon>
        <taxon>Methanobacterium</taxon>
    </lineage>
</organism>
<evidence type="ECO:0000259" key="1">
    <source>
        <dbReference type="Pfam" id="PF09376"/>
    </source>
</evidence>
<proteinExistence type="predicted"/>
<feature type="domain" description="NurA" evidence="1">
    <location>
        <begin position="42"/>
        <end position="317"/>
    </location>
</feature>
<name>A0A7K4DPJ2_9EURY</name>
<reference evidence="2 3" key="1">
    <citation type="submission" date="2020-04" db="EMBL/GenBank/DDBJ databases">
        <title>Draft genome of Methanobacterium subterraneum isolated from animal feces.</title>
        <authorList>
            <person name="Ouboter H.T."/>
            <person name="Berger S."/>
            <person name="Gungor E."/>
            <person name="Jetten M.S.M."/>
            <person name="Welte C.U."/>
        </authorList>
    </citation>
    <scope>NUCLEOTIDE SEQUENCE [LARGE SCALE GENOMIC DNA]</scope>
    <source>
        <strain evidence="2">HO_2020</strain>
    </source>
</reference>
<dbReference type="Pfam" id="PF09376">
    <property type="entry name" value="NurA"/>
    <property type="match status" value="1"/>
</dbReference>
<protein>
    <submittedName>
        <fullName evidence="2">DNA double-strand break repair nuclease NurA</fullName>
    </submittedName>
</protein>
<dbReference type="EMBL" id="JABBYL010000027">
    <property type="protein sequence ID" value="NMO09725.1"/>
    <property type="molecule type" value="Genomic_DNA"/>
</dbReference>
<gene>
    <name evidence="2" type="ORF">HG719_07760</name>
</gene>
<accession>A0A7K4DPJ2</accession>
<evidence type="ECO:0000313" key="2">
    <source>
        <dbReference type="EMBL" id="NMO09725.1"/>
    </source>
</evidence>
<dbReference type="Proteomes" id="UP000591058">
    <property type="component" value="Unassembled WGS sequence"/>
</dbReference>
<evidence type="ECO:0000313" key="3">
    <source>
        <dbReference type="Proteomes" id="UP000591058"/>
    </source>
</evidence>